<dbReference type="HOGENOM" id="CLU_1722284_0_0_1"/>
<dbReference type="AlphaFoldDB" id="G3J4U7"/>
<protein>
    <submittedName>
        <fullName evidence="1">Uncharacterized protein</fullName>
    </submittedName>
</protein>
<proteinExistence type="predicted"/>
<dbReference type="KEGG" id="cmt:CCM_00568"/>
<dbReference type="RefSeq" id="XP_006665791.1">
    <property type="nucleotide sequence ID" value="XM_006665728.1"/>
</dbReference>
<evidence type="ECO:0000313" key="1">
    <source>
        <dbReference type="EMBL" id="EGX95914.1"/>
    </source>
</evidence>
<accession>G3J4U7</accession>
<dbReference type="VEuPathDB" id="FungiDB:CCM_00568"/>
<dbReference type="GeneID" id="18162603"/>
<keyword evidence="2" id="KW-1185">Reference proteome</keyword>
<dbReference type="InParanoid" id="G3J4U7"/>
<dbReference type="Proteomes" id="UP000001610">
    <property type="component" value="Unassembled WGS sequence"/>
</dbReference>
<dbReference type="EMBL" id="JH126399">
    <property type="protein sequence ID" value="EGX95914.1"/>
    <property type="molecule type" value="Genomic_DNA"/>
</dbReference>
<gene>
    <name evidence="1" type="ORF">CCM_00568</name>
</gene>
<reference evidence="1 2" key="1">
    <citation type="journal article" date="2011" name="Genome Biol.">
        <title>Genome sequence of the insect pathogenic fungus Cordyceps militaris, a valued traditional Chinese medicine.</title>
        <authorList>
            <person name="Zheng P."/>
            <person name="Xia Y."/>
            <person name="Xiao G."/>
            <person name="Xiong C."/>
            <person name="Hu X."/>
            <person name="Zhang S."/>
            <person name="Zheng H."/>
            <person name="Huang Y."/>
            <person name="Zhou Y."/>
            <person name="Wang S."/>
            <person name="Zhao G.P."/>
            <person name="Liu X."/>
            <person name="St Leger R.J."/>
            <person name="Wang C."/>
        </authorList>
    </citation>
    <scope>NUCLEOTIDE SEQUENCE [LARGE SCALE GENOMIC DNA]</scope>
    <source>
        <strain evidence="1 2">CM01</strain>
    </source>
</reference>
<sequence length="152" mass="16231">MAVLQIRGGLHRAHEIFPPNLLGAASTPNGRNGSCDELPSTTGPFLGALDRPRHEVNYYSSGHQIAFSVASVRLPGTERKIHWSGVLSADAQIDYMPMMAWGFLAIGAGTAVRATTVSDADSLLYQAAEFDSSSVAFVLLYVLAPPRRSSEG</sequence>
<evidence type="ECO:0000313" key="2">
    <source>
        <dbReference type="Proteomes" id="UP000001610"/>
    </source>
</evidence>
<name>G3J4U7_CORMM</name>
<organism evidence="1 2">
    <name type="scientific">Cordyceps militaris (strain CM01)</name>
    <name type="common">Caterpillar fungus</name>
    <dbReference type="NCBI Taxonomy" id="983644"/>
    <lineage>
        <taxon>Eukaryota</taxon>
        <taxon>Fungi</taxon>
        <taxon>Dikarya</taxon>
        <taxon>Ascomycota</taxon>
        <taxon>Pezizomycotina</taxon>
        <taxon>Sordariomycetes</taxon>
        <taxon>Hypocreomycetidae</taxon>
        <taxon>Hypocreales</taxon>
        <taxon>Cordycipitaceae</taxon>
        <taxon>Cordyceps</taxon>
    </lineage>
</organism>